<name>A0A8S1T4P7_9CILI</name>
<dbReference type="Proteomes" id="UP000689195">
    <property type="component" value="Unassembled WGS sequence"/>
</dbReference>
<keyword evidence="2" id="KW-1185">Reference proteome</keyword>
<organism evidence="1 2">
    <name type="scientific">Paramecium pentaurelia</name>
    <dbReference type="NCBI Taxonomy" id="43138"/>
    <lineage>
        <taxon>Eukaryota</taxon>
        <taxon>Sar</taxon>
        <taxon>Alveolata</taxon>
        <taxon>Ciliophora</taxon>
        <taxon>Intramacronucleata</taxon>
        <taxon>Oligohymenophorea</taxon>
        <taxon>Peniculida</taxon>
        <taxon>Parameciidae</taxon>
        <taxon>Paramecium</taxon>
    </lineage>
</organism>
<proteinExistence type="predicted"/>
<dbReference type="OrthoDB" id="10463162at2759"/>
<evidence type="ECO:0000313" key="1">
    <source>
        <dbReference type="EMBL" id="CAD8145742.1"/>
    </source>
</evidence>
<accession>A0A8S1T4P7</accession>
<evidence type="ECO:0000313" key="2">
    <source>
        <dbReference type="Proteomes" id="UP000689195"/>
    </source>
</evidence>
<dbReference type="CDD" id="cd00198">
    <property type="entry name" value="vWFA"/>
    <property type="match status" value="1"/>
</dbReference>
<dbReference type="AlphaFoldDB" id="A0A8S1T4P7"/>
<protein>
    <recommendedName>
        <fullName evidence="3">VWFA domain-containing protein</fullName>
    </recommendedName>
</protein>
<dbReference type="EMBL" id="CAJJDO010000014">
    <property type="protein sequence ID" value="CAD8145742.1"/>
    <property type="molecule type" value="Genomic_DNA"/>
</dbReference>
<reference evidence="1" key="1">
    <citation type="submission" date="2021-01" db="EMBL/GenBank/DDBJ databases">
        <authorList>
            <consortium name="Genoscope - CEA"/>
            <person name="William W."/>
        </authorList>
    </citation>
    <scope>NUCLEOTIDE SEQUENCE</scope>
</reference>
<gene>
    <name evidence="1" type="ORF">PPENT_87.1.T0140408</name>
</gene>
<sequence>MVLILLTQPKIHYIFMLDDMIGKRWDYAKSGCLGCMLQIQKNKNARVSFIIFNHSARTVINCESVNLGEMEKKIQLNCGGTDFDKAFQEAYHLIIQHQNDAFEKTEILFYTDGSDSYPKYSVQLFKELPEHQKNRIFLHCSSEESDAIVLQMIVNELNASLIKSELIQKIQVTELQKTWVEVVSREYITY</sequence>
<evidence type="ECO:0008006" key="3">
    <source>
        <dbReference type="Google" id="ProtNLM"/>
    </source>
</evidence>
<comment type="caution">
    <text evidence="1">The sequence shown here is derived from an EMBL/GenBank/DDBJ whole genome shotgun (WGS) entry which is preliminary data.</text>
</comment>